<dbReference type="PANTHER" id="PTHR16026:SF0">
    <property type="entry name" value="CARTILAGE ACIDIC PROTEIN 1"/>
    <property type="match status" value="1"/>
</dbReference>
<dbReference type="InterPro" id="IPR027039">
    <property type="entry name" value="Crtac1"/>
</dbReference>
<evidence type="ECO:0000256" key="1">
    <source>
        <dbReference type="ARBA" id="ARBA00022729"/>
    </source>
</evidence>
<dbReference type="InterPro" id="IPR011519">
    <property type="entry name" value="UnbV_ASPIC"/>
</dbReference>
<dbReference type="Gene3D" id="2.130.10.130">
    <property type="entry name" value="Integrin alpha, N-terminal"/>
    <property type="match status" value="3"/>
</dbReference>
<evidence type="ECO:0000313" key="3">
    <source>
        <dbReference type="EMBL" id="HCV79989.1"/>
    </source>
</evidence>
<dbReference type="PROSITE" id="PS51257">
    <property type="entry name" value="PROKAR_LIPOPROTEIN"/>
    <property type="match status" value="1"/>
</dbReference>
<organism evidence="3 4">
    <name type="scientific">Zunongwangia profunda</name>
    <dbReference type="NCBI Taxonomy" id="398743"/>
    <lineage>
        <taxon>Bacteria</taxon>
        <taxon>Pseudomonadati</taxon>
        <taxon>Bacteroidota</taxon>
        <taxon>Flavobacteriia</taxon>
        <taxon>Flavobacteriales</taxon>
        <taxon>Flavobacteriaceae</taxon>
        <taxon>Zunongwangia</taxon>
    </lineage>
</organism>
<gene>
    <name evidence="3" type="ORF">DGQ38_02960</name>
</gene>
<feature type="domain" description="ASPIC/UnbV" evidence="2">
    <location>
        <begin position="523"/>
        <end position="588"/>
    </location>
</feature>
<evidence type="ECO:0000313" key="4">
    <source>
        <dbReference type="Proteomes" id="UP000264330"/>
    </source>
</evidence>
<sequence length="1088" mass="121992">MKKLGYILIFAVLAACSKNEKVQETATPPLFKELNTQITNLDFINTLTPTDSLNILDYLYYYNGGGIAIGDINNDSLPDIFLTGNQVANKLFLNKGNLQFEDITATAGVAGNSDWNTGTAIVDINGDGLLDIYVCAVVGINGLKGKNELFINNGDGTFTEKAADFGLDFQNYSTNVAFFDYDNDGDLDMYLLNHAVHTVNTYGPADIREKRNERSGDKLLRNDGTHFTDVSEEAGIYGGPNGYGLGIATADFNNDGFTDIYISNDFHEDDFYYLNNGDGTFTESLKSKFGHTSRFSMGSDAADVNNDGFLDILTLDMLPDDEKVIKASMGDDSPDIHKMKIERLHYHEQFSRNMLQVNQGGQYFQDLGLISGLAATDWSWSALFADYDLDGIQDVFISTGIPKRPNDYDYIKYVSNNQVQKELTKGNKIDKKAIQMMPSGAVANRIFKGSKNLNFKDRSGNWISKDSIMSTGSAYADFDNDGDLDIITNNINAPARIYENLITKNNKNFLKIKLKYKAPNIQGIGSKAIAYQNGNQQIKQLFTTRGFQSASEAILHFGFPDTTKIDSLFIIWPDNSVQKLSNLKLGKSLYITSKENLEKVNYAELFPRNRPWFSKIDSLPGLDYEHKENRYQDFDRQKLIPYQISDRGPAVVVKDINGDAKEDVFFGSAKFEKSAIYFQTKNGFEKQSISALENDAPSEDISAIIEDFDQNWENDLLVISGGGEYYGENKALLDRLYLQQDKNFSKVEFPEYFENGSVVKAADYDNDGDLDLFIGSAAVSNDFGNIPQSFLLKNDNGSFSIDKENNLGKIGMVTDAIWTDFDKDGQIDLIVVGEWMAPKFYKNQKGKLISSKIDHHLKGLWQSIAEFDIDGDGDKDYLLGNWGLNTKLKANRDNPLKMYYLDFDANGSTETILAQEKNGNYYPVNGLDMLVGQLAYLRKKFPDYKSFAGKTIEEIFDKKQLEKAEILKVETLASGYLLNENGNFSFKAFKNPLQVAPITAFLEHDFNKDGKTEVLVGGNYFGTIPYHGKFDQLAGIMLQSVDTLMEAKDLGINFTQKAVISFNILNLEDREYLLVTYNNNKPEVYKLN</sequence>
<dbReference type="InterPro" id="IPR028994">
    <property type="entry name" value="Integrin_alpha_N"/>
</dbReference>
<name>A0A3D5IVS7_9FLAO</name>
<dbReference type="Pfam" id="PF07593">
    <property type="entry name" value="UnbV_ASPIC"/>
    <property type="match status" value="1"/>
</dbReference>
<keyword evidence="1" id="KW-0732">Signal</keyword>
<dbReference type="RefSeq" id="WP_273300164.1">
    <property type="nucleotide sequence ID" value="NZ_CAJXAW010000022.1"/>
</dbReference>
<evidence type="ECO:0000259" key="2">
    <source>
        <dbReference type="Pfam" id="PF07593"/>
    </source>
</evidence>
<dbReference type="Pfam" id="PF13517">
    <property type="entry name" value="FG-GAP_3"/>
    <property type="match status" value="4"/>
</dbReference>
<proteinExistence type="predicted"/>
<dbReference type="SUPFAM" id="SSF69318">
    <property type="entry name" value="Integrin alpha N-terminal domain"/>
    <property type="match status" value="2"/>
</dbReference>
<protein>
    <recommendedName>
        <fullName evidence="2">ASPIC/UnbV domain-containing protein</fullName>
    </recommendedName>
</protein>
<reference evidence="3 4" key="1">
    <citation type="journal article" date="2018" name="Nat. Biotechnol.">
        <title>A standardized bacterial taxonomy based on genome phylogeny substantially revises the tree of life.</title>
        <authorList>
            <person name="Parks D.H."/>
            <person name="Chuvochina M."/>
            <person name="Waite D.W."/>
            <person name="Rinke C."/>
            <person name="Skarshewski A."/>
            <person name="Chaumeil P.A."/>
            <person name="Hugenholtz P."/>
        </authorList>
    </citation>
    <scope>NUCLEOTIDE SEQUENCE [LARGE SCALE GENOMIC DNA]</scope>
    <source>
        <strain evidence="3">UBA9359</strain>
    </source>
</reference>
<dbReference type="Proteomes" id="UP000264330">
    <property type="component" value="Unassembled WGS sequence"/>
</dbReference>
<accession>A0A3D5IVS7</accession>
<dbReference type="EMBL" id="DPMF01000065">
    <property type="protein sequence ID" value="HCV79989.1"/>
    <property type="molecule type" value="Genomic_DNA"/>
</dbReference>
<dbReference type="InterPro" id="IPR013517">
    <property type="entry name" value="FG-GAP"/>
</dbReference>
<comment type="caution">
    <text evidence="3">The sequence shown here is derived from an EMBL/GenBank/DDBJ whole genome shotgun (WGS) entry which is preliminary data.</text>
</comment>
<dbReference type="AlphaFoldDB" id="A0A3D5IVS7"/>
<dbReference type="PANTHER" id="PTHR16026">
    <property type="entry name" value="CARTILAGE ACIDIC PROTEIN 1"/>
    <property type="match status" value="1"/>
</dbReference>